<evidence type="ECO:0000313" key="2">
    <source>
        <dbReference type="EMBL" id="KAJ8878625.1"/>
    </source>
</evidence>
<keyword evidence="3" id="KW-1185">Reference proteome</keyword>
<evidence type="ECO:0008006" key="4">
    <source>
        <dbReference type="Google" id="ProtNLM"/>
    </source>
</evidence>
<sequence length="383" mass="42126">MNRGSGGPGTGAWEYCWTMPLANGFSRGTSVFPALAFQHRSILGSHVMSGDDGHLRVPAGKPVTRRVLPRPGFTPHRAANTFHLFKFCLHEAKEYPESRTFAGLQKSLKLRSLTQLLRRHIGSELPTLSIQRRCSLCVLQVVLGGHGPQTTNMIADSSHRSHPSLACEGSLWSQCGVSSVWSQRFKMMPITDSVPLSTTTCETSKIDQLCGKQCIYCDKVFSKSCNARRHEQSECTKAPTSRLLLTCDMCGATFDRGDTLKRNTAPITLRGPAWRSKPVCEDRTTDDAGRESCGLSEGLNNKPAPRLCEVTTDDATENIENETMTSGDDACSTDDDEVPTHAKRRYIHGPEDPNDLVDRPRWLVSLQSGGYLSVIGDINSIID</sequence>
<proteinExistence type="predicted"/>
<dbReference type="Gene3D" id="3.30.160.60">
    <property type="entry name" value="Classic Zinc Finger"/>
    <property type="match status" value="1"/>
</dbReference>
<feature type="compositionally biased region" description="Basic and acidic residues" evidence="1">
    <location>
        <begin position="278"/>
        <end position="290"/>
    </location>
</feature>
<protein>
    <recommendedName>
        <fullName evidence="4">C2H2-type domain-containing protein</fullName>
    </recommendedName>
</protein>
<name>A0ABQ9H2U5_9NEOP</name>
<gene>
    <name evidence="2" type="ORF">PR048_019207</name>
</gene>
<feature type="region of interest" description="Disordered" evidence="1">
    <location>
        <begin position="278"/>
        <end position="298"/>
    </location>
</feature>
<accession>A0ABQ9H2U5</accession>
<organism evidence="2 3">
    <name type="scientific">Dryococelus australis</name>
    <dbReference type="NCBI Taxonomy" id="614101"/>
    <lineage>
        <taxon>Eukaryota</taxon>
        <taxon>Metazoa</taxon>
        <taxon>Ecdysozoa</taxon>
        <taxon>Arthropoda</taxon>
        <taxon>Hexapoda</taxon>
        <taxon>Insecta</taxon>
        <taxon>Pterygota</taxon>
        <taxon>Neoptera</taxon>
        <taxon>Polyneoptera</taxon>
        <taxon>Phasmatodea</taxon>
        <taxon>Verophasmatodea</taxon>
        <taxon>Anareolatae</taxon>
        <taxon>Phasmatidae</taxon>
        <taxon>Eurycanthinae</taxon>
        <taxon>Dryococelus</taxon>
    </lineage>
</organism>
<reference evidence="2 3" key="1">
    <citation type="submission" date="2023-02" db="EMBL/GenBank/DDBJ databases">
        <title>LHISI_Scaffold_Assembly.</title>
        <authorList>
            <person name="Stuart O.P."/>
            <person name="Cleave R."/>
            <person name="Magrath M.J.L."/>
            <person name="Mikheyev A.S."/>
        </authorList>
    </citation>
    <scope>NUCLEOTIDE SEQUENCE [LARGE SCALE GENOMIC DNA]</scope>
    <source>
        <strain evidence="2">Daus_M_001</strain>
        <tissue evidence="2">Leg muscle</tissue>
    </source>
</reference>
<dbReference type="Proteomes" id="UP001159363">
    <property type="component" value="Chromosome 6"/>
</dbReference>
<dbReference type="EMBL" id="JARBHB010000007">
    <property type="protein sequence ID" value="KAJ8878625.1"/>
    <property type="molecule type" value="Genomic_DNA"/>
</dbReference>
<evidence type="ECO:0000256" key="1">
    <source>
        <dbReference type="SAM" id="MobiDB-lite"/>
    </source>
</evidence>
<comment type="caution">
    <text evidence="2">The sequence shown here is derived from an EMBL/GenBank/DDBJ whole genome shotgun (WGS) entry which is preliminary data.</text>
</comment>
<evidence type="ECO:0000313" key="3">
    <source>
        <dbReference type="Proteomes" id="UP001159363"/>
    </source>
</evidence>